<reference evidence="11 12" key="1">
    <citation type="submission" date="2022-04" db="EMBL/GenBank/DDBJ databases">
        <title>Halobacillus sp. isolated from saltern.</title>
        <authorList>
            <person name="Won M."/>
            <person name="Lee C.-M."/>
            <person name="Woen H.-Y."/>
            <person name="Kwon S.-W."/>
        </authorList>
    </citation>
    <scope>NUCLEOTIDE SEQUENCE [LARGE SCALE GENOMIC DNA]</scope>
    <source>
        <strain evidence="11 12">SSBR10-3</strain>
    </source>
</reference>
<keyword evidence="11" id="KW-0282">Flagellum</keyword>
<keyword evidence="11" id="KW-0966">Cell projection</keyword>
<keyword evidence="7 10" id="KW-0283">Flagellar rotation</keyword>
<keyword evidence="5 10" id="KW-0145">Chemotaxis</keyword>
<comment type="similarity">
    <text evidence="3 10">Belongs to the FliL family.</text>
</comment>
<evidence type="ECO:0000256" key="1">
    <source>
        <dbReference type="ARBA" id="ARBA00002254"/>
    </source>
</evidence>
<keyword evidence="4 10" id="KW-1003">Cell membrane</keyword>
<evidence type="ECO:0000256" key="6">
    <source>
        <dbReference type="ARBA" id="ARBA00022692"/>
    </source>
</evidence>
<evidence type="ECO:0000256" key="10">
    <source>
        <dbReference type="RuleBase" id="RU364125"/>
    </source>
</evidence>
<evidence type="ECO:0000256" key="3">
    <source>
        <dbReference type="ARBA" id="ARBA00008281"/>
    </source>
</evidence>
<keyword evidence="6" id="KW-0812">Transmembrane</keyword>
<sequence>MMIILSTITVLGVVALILVINLSDSEASGERSIDEVRDSSLLTEEITTDLENGDYVRIKFRIVTDSKGALEELQKRDFQMQNIIIKELATMDTKAFKSGLSDLEETVKLKLNQLMTEGKVTEVYTVEKVLQ</sequence>
<evidence type="ECO:0000256" key="7">
    <source>
        <dbReference type="ARBA" id="ARBA00022779"/>
    </source>
</evidence>
<comment type="function">
    <text evidence="1 10">Controls the rotational direction of flagella during chemotaxis.</text>
</comment>
<protein>
    <recommendedName>
        <fullName evidence="10">Flagellar protein FliL</fullName>
    </recommendedName>
</protein>
<comment type="subcellular location">
    <subcellularLocation>
        <location evidence="2">Cell membrane</location>
        <topology evidence="2">Single-pass membrane protein</topology>
    </subcellularLocation>
</comment>
<gene>
    <name evidence="11" type="primary">fliL</name>
    <name evidence="11" type="ORF">MUN89_13950</name>
</gene>
<accession>A0ABY4ERF2</accession>
<dbReference type="EMBL" id="CP095073">
    <property type="protein sequence ID" value="UOQ46482.1"/>
    <property type="molecule type" value="Genomic_DNA"/>
</dbReference>
<dbReference type="Proteomes" id="UP000831787">
    <property type="component" value="Chromosome"/>
</dbReference>
<organism evidence="11 12">
    <name type="scientific">Halobacillus salinarum</name>
    <dbReference type="NCBI Taxonomy" id="2932257"/>
    <lineage>
        <taxon>Bacteria</taxon>
        <taxon>Bacillati</taxon>
        <taxon>Bacillota</taxon>
        <taxon>Bacilli</taxon>
        <taxon>Bacillales</taxon>
        <taxon>Bacillaceae</taxon>
        <taxon>Halobacillus</taxon>
    </lineage>
</organism>
<dbReference type="Pfam" id="PF03748">
    <property type="entry name" value="FliL"/>
    <property type="match status" value="1"/>
</dbReference>
<dbReference type="InterPro" id="IPR005503">
    <property type="entry name" value="FliL"/>
</dbReference>
<proteinExistence type="inferred from homology"/>
<evidence type="ECO:0000256" key="2">
    <source>
        <dbReference type="ARBA" id="ARBA00004162"/>
    </source>
</evidence>
<keyword evidence="12" id="KW-1185">Reference proteome</keyword>
<dbReference type="NCBIfam" id="NF005826">
    <property type="entry name" value="PRK07718.1"/>
    <property type="match status" value="1"/>
</dbReference>
<name>A0ABY4ERF2_9BACI</name>
<evidence type="ECO:0000256" key="8">
    <source>
        <dbReference type="ARBA" id="ARBA00022989"/>
    </source>
</evidence>
<keyword evidence="8" id="KW-1133">Transmembrane helix</keyword>
<evidence type="ECO:0000256" key="4">
    <source>
        <dbReference type="ARBA" id="ARBA00022475"/>
    </source>
</evidence>
<keyword evidence="11" id="KW-0969">Cilium</keyword>
<evidence type="ECO:0000256" key="9">
    <source>
        <dbReference type="ARBA" id="ARBA00023136"/>
    </source>
</evidence>
<keyword evidence="9 10" id="KW-0472">Membrane</keyword>
<evidence type="ECO:0000313" key="12">
    <source>
        <dbReference type="Proteomes" id="UP000831787"/>
    </source>
</evidence>
<evidence type="ECO:0000256" key="5">
    <source>
        <dbReference type="ARBA" id="ARBA00022500"/>
    </source>
</evidence>
<evidence type="ECO:0000313" key="11">
    <source>
        <dbReference type="EMBL" id="UOQ46482.1"/>
    </source>
</evidence>